<dbReference type="GO" id="GO:0004540">
    <property type="term" value="F:RNA nuclease activity"/>
    <property type="evidence" value="ECO:0007669"/>
    <property type="project" value="InterPro"/>
</dbReference>
<dbReference type="PANTHER" id="PTHR35811">
    <property type="entry name" value="SLR1870 PROTEIN"/>
    <property type="match status" value="1"/>
</dbReference>
<dbReference type="Pfam" id="PF12872">
    <property type="entry name" value="OST-HTH"/>
    <property type="match status" value="1"/>
</dbReference>
<accession>A0A7M2RJB7</accession>
<dbReference type="KEGG" id="bliq:INP51_05225"/>
<evidence type="ECO:0000313" key="3">
    <source>
        <dbReference type="EMBL" id="QOV20349.1"/>
    </source>
</evidence>
<reference evidence="3 4" key="1">
    <citation type="submission" date="2020-10" db="EMBL/GenBank/DDBJ databases">
        <title>Blautia liquoris sp.nov., isolated from the mud in a fermentation cellar used for the production of Chinese strong-flavoured liquor.</title>
        <authorList>
            <person name="Lu L."/>
        </authorList>
    </citation>
    <scope>NUCLEOTIDE SEQUENCE [LARGE SCALE GENOMIC DNA]</scope>
    <source>
        <strain evidence="3 4">LZLJ-3</strain>
    </source>
</reference>
<dbReference type="Gene3D" id="3.30.420.610">
    <property type="entry name" value="LOTUS domain-like"/>
    <property type="match status" value="1"/>
</dbReference>
<organism evidence="3 4">
    <name type="scientific">Blautia liquoris</name>
    <dbReference type="NCBI Taxonomy" id="2779518"/>
    <lineage>
        <taxon>Bacteria</taxon>
        <taxon>Bacillati</taxon>
        <taxon>Bacillota</taxon>
        <taxon>Clostridia</taxon>
        <taxon>Lachnospirales</taxon>
        <taxon>Lachnospiraceae</taxon>
        <taxon>Blautia</taxon>
    </lineage>
</organism>
<dbReference type="Pfam" id="PF01936">
    <property type="entry name" value="NYN"/>
    <property type="match status" value="1"/>
</dbReference>
<dbReference type="PROSITE" id="PS51644">
    <property type="entry name" value="HTH_OST"/>
    <property type="match status" value="1"/>
</dbReference>
<name>A0A7M2RJB7_9FIRM</name>
<dbReference type="CDD" id="cd11297">
    <property type="entry name" value="PIN_LabA-like_N_1"/>
    <property type="match status" value="1"/>
</dbReference>
<feature type="compositionally biased region" description="Basic and acidic residues" evidence="1">
    <location>
        <begin position="149"/>
        <end position="162"/>
    </location>
</feature>
<feature type="region of interest" description="Disordered" evidence="1">
    <location>
        <begin position="149"/>
        <end position="176"/>
    </location>
</feature>
<evidence type="ECO:0000256" key="1">
    <source>
        <dbReference type="SAM" id="MobiDB-lite"/>
    </source>
</evidence>
<dbReference type="InterPro" id="IPR021139">
    <property type="entry name" value="NYN"/>
</dbReference>
<dbReference type="EMBL" id="CP063304">
    <property type="protein sequence ID" value="QOV20349.1"/>
    <property type="molecule type" value="Genomic_DNA"/>
</dbReference>
<proteinExistence type="predicted"/>
<dbReference type="Proteomes" id="UP000593601">
    <property type="component" value="Chromosome"/>
</dbReference>
<dbReference type="InterPro" id="IPR025605">
    <property type="entry name" value="OST-HTH/LOTUS_dom"/>
</dbReference>
<protein>
    <submittedName>
        <fullName evidence="3">NYN domain-containing protein</fullName>
    </submittedName>
</protein>
<sequence>MRNLKRIALLIDADNTQLSKLEDVIQEISTHGRIVVKRAYGNWKKNTLKNWESEIMRLAIRPQQQFDYTSGKNATDMALVIDTISLLHKDLYDGFVIVASDSDYTPLAITLHESGVYVIGVGEKKTPEAFRNSCDEFIFLENLNTESEKSAKKGDAGNEKAKGNAPEAEETIDNNDSTNDINEIHKLLKIASDKFQDDDGYVNVSLAGQYIKRAKPDFDVRTFGFIKLTKLLEAFPEKYMIKKHPGKGKVTIIAYKCK</sequence>
<dbReference type="RefSeq" id="WP_193736669.1">
    <property type="nucleotide sequence ID" value="NZ_CP063304.1"/>
</dbReference>
<dbReference type="InterPro" id="IPR041966">
    <property type="entry name" value="LOTUS-like"/>
</dbReference>
<dbReference type="AlphaFoldDB" id="A0A7M2RJB7"/>
<feature type="domain" description="HTH OST-type" evidence="2">
    <location>
        <begin position="180"/>
        <end position="256"/>
    </location>
</feature>
<dbReference type="Gene3D" id="3.40.50.1010">
    <property type="entry name" value="5'-nuclease"/>
    <property type="match status" value="1"/>
</dbReference>
<gene>
    <name evidence="3" type="ORF">INP51_05225</name>
</gene>
<evidence type="ECO:0000259" key="2">
    <source>
        <dbReference type="PROSITE" id="PS51644"/>
    </source>
</evidence>
<keyword evidence="4" id="KW-1185">Reference proteome</keyword>
<evidence type="ECO:0000313" key="4">
    <source>
        <dbReference type="Proteomes" id="UP000593601"/>
    </source>
</evidence>
<dbReference type="PANTHER" id="PTHR35811:SF1">
    <property type="entry name" value="HTH OST-TYPE DOMAIN-CONTAINING PROTEIN"/>
    <property type="match status" value="1"/>
</dbReference>
<dbReference type="CDD" id="cd10146">
    <property type="entry name" value="LabA_like_C"/>
    <property type="match status" value="1"/>
</dbReference>